<dbReference type="InterPro" id="IPR000914">
    <property type="entry name" value="SBP_5_dom"/>
</dbReference>
<keyword evidence="8" id="KW-1185">Reference proteome</keyword>
<evidence type="ECO:0000256" key="2">
    <source>
        <dbReference type="ARBA" id="ARBA00005695"/>
    </source>
</evidence>
<dbReference type="Gene3D" id="3.40.190.10">
    <property type="entry name" value="Periplasmic binding protein-like II"/>
    <property type="match status" value="1"/>
</dbReference>
<evidence type="ECO:0000259" key="6">
    <source>
        <dbReference type="Pfam" id="PF00496"/>
    </source>
</evidence>
<evidence type="ECO:0000313" key="8">
    <source>
        <dbReference type="Proteomes" id="UP000646365"/>
    </source>
</evidence>
<dbReference type="SUPFAM" id="SSF53850">
    <property type="entry name" value="Periplasmic binding protein-like II"/>
    <property type="match status" value="1"/>
</dbReference>
<dbReference type="EMBL" id="BMJQ01000002">
    <property type="protein sequence ID" value="GGF05678.1"/>
    <property type="molecule type" value="Genomic_DNA"/>
</dbReference>
<reference evidence="7" key="2">
    <citation type="submission" date="2020-09" db="EMBL/GenBank/DDBJ databases">
        <authorList>
            <person name="Sun Q."/>
            <person name="Zhou Y."/>
        </authorList>
    </citation>
    <scope>NUCLEOTIDE SEQUENCE</scope>
    <source>
        <strain evidence="7">CGMCC 1.15725</strain>
    </source>
</reference>
<keyword evidence="4 5" id="KW-0732">Signal</keyword>
<dbReference type="GO" id="GO:0043190">
    <property type="term" value="C:ATP-binding cassette (ABC) transporter complex"/>
    <property type="evidence" value="ECO:0007669"/>
    <property type="project" value="InterPro"/>
</dbReference>
<proteinExistence type="inferred from homology"/>
<feature type="chain" id="PRO_5035240468" evidence="5">
    <location>
        <begin position="25"/>
        <end position="530"/>
    </location>
</feature>
<dbReference type="InterPro" id="IPR039424">
    <property type="entry name" value="SBP_5"/>
</dbReference>
<evidence type="ECO:0000256" key="4">
    <source>
        <dbReference type="ARBA" id="ARBA00022729"/>
    </source>
</evidence>
<feature type="domain" description="Solute-binding protein family 5" evidence="6">
    <location>
        <begin position="69"/>
        <end position="449"/>
    </location>
</feature>
<gene>
    <name evidence="7" type="ORF">GCM10011611_08950</name>
</gene>
<dbReference type="AlphaFoldDB" id="A0A8J2YQ68"/>
<evidence type="ECO:0000256" key="5">
    <source>
        <dbReference type="SAM" id="SignalP"/>
    </source>
</evidence>
<feature type="signal peptide" evidence="5">
    <location>
        <begin position="1"/>
        <end position="24"/>
    </location>
</feature>
<dbReference type="InterPro" id="IPR030678">
    <property type="entry name" value="Peptide/Ni-bd"/>
</dbReference>
<dbReference type="PANTHER" id="PTHR30290">
    <property type="entry name" value="PERIPLASMIC BINDING COMPONENT OF ABC TRANSPORTER"/>
    <property type="match status" value="1"/>
</dbReference>
<dbReference type="PIRSF" id="PIRSF002741">
    <property type="entry name" value="MppA"/>
    <property type="match status" value="1"/>
</dbReference>
<comment type="similarity">
    <text evidence="2">Belongs to the bacterial solute-binding protein 5 family.</text>
</comment>
<dbReference type="GO" id="GO:1904680">
    <property type="term" value="F:peptide transmembrane transporter activity"/>
    <property type="evidence" value="ECO:0007669"/>
    <property type="project" value="TreeGrafter"/>
</dbReference>
<dbReference type="Gene3D" id="3.10.105.10">
    <property type="entry name" value="Dipeptide-binding Protein, Domain 3"/>
    <property type="match status" value="1"/>
</dbReference>
<dbReference type="FunFam" id="3.90.76.10:FF:000001">
    <property type="entry name" value="Oligopeptide ABC transporter substrate-binding protein"/>
    <property type="match status" value="1"/>
</dbReference>
<protein>
    <submittedName>
        <fullName evidence="7">ABC transporter substrate-binding protein</fullName>
    </submittedName>
</protein>
<dbReference type="RefSeq" id="WP_189042940.1">
    <property type="nucleotide sequence ID" value="NZ_BMJQ01000002.1"/>
</dbReference>
<accession>A0A8J2YQ68</accession>
<keyword evidence="3" id="KW-0813">Transport</keyword>
<reference evidence="7" key="1">
    <citation type="journal article" date="2014" name="Int. J. Syst. Evol. Microbiol.">
        <title>Complete genome sequence of Corynebacterium casei LMG S-19264T (=DSM 44701T), isolated from a smear-ripened cheese.</title>
        <authorList>
            <consortium name="US DOE Joint Genome Institute (JGI-PGF)"/>
            <person name="Walter F."/>
            <person name="Albersmeier A."/>
            <person name="Kalinowski J."/>
            <person name="Ruckert C."/>
        </authorList>
    </citation>
    <scope>NUCLEOTIDE SEQUENCE</scope>
    <source>
        <strain evidence="7">CGMCC 1.15725</strain>
    </source>
</reference>
<dbReference type="Gene3D" id="3.90.76.10">
    <property type="entry name" value="Dipeptide-binding Protein, Domain 1"/>
    <property type="match status" value="1"/>
</dbReference>
<dbReference type="GO" id="GO:0015833">
    <property type="term" value="P:peptide transport"/>
    <property type="evidence" value="ECO:0007669"/>
    <property type="project" value="TreeGrafter"/>
</dbReference>
<evidence type="ECO:0000313" key="7">
    <source>
        <dbReference type="EMBL" id="GGF05678.1"/>
    </source>
</evidence>
<name>A0A8J2YQ68_9PROT</name>
<evidence type="ECO:0000256" key="1">
    <source>
        <dbReference type="ARBA" id="ARBA00004418"/>
    </source>
</evidence>
<comment type="caution">
    <text evidence="7">The sequence shown here is derived from an EMBL/GenBank/DDBJ whole genome shotgun (WGS) entry which is preliminary data.</text>
</comment>
<dbReference type="PANTHER" id="PTHR30290:SF10">
    <property type="entry name" value="PERIPLASMIC OLIGOPEPTIDE-BINDING PROTEIN-RELATED"/>
    <property type="match status" value="1"/>
</dbReference>
<comment type="subcellular location">
    <subcellularLocation>
        <location evidence="1">Periplasm</location>
    </subcellularLocation>
</comment>
<dbReference type="Proteomes" id="UP000646365">
    <property type="component" value="Unassembled WGS sequence"/>
</dbReference>
<sequence>MRRFVLLFAALLASYPGAAHPAWAESVLIRAVGAEVTSLDPHLIGNQYETVVAADLFEGLTAYGPDGSIRPGAAASWDVSADGKTYLFHLRPGLVWSDGSALTAEDFVYAFRRGLTPKTGAPYNEILYPILGAEAWATGKTTDPAALGVDAPDPATVRIRLERPAQFLPAILAYSMAFPVPRAAIERWGADWTRPGHLVGNGPFTLVEAVPQARLVFARNPHFHDAASVKLDQVRWVVMADEAAFKAFRTGEIDLATVPARLLPEARRDLAASLREQRLLIAHYVDINMTRAPLGQDPKLRRALALALDQVAVETKVVKDGGVGGFSIVPDGMPGYRPAREDFADRPMADRLAEARRLWAEAGYGPDHPLALRLMTDDVANYLLEGKAIATLWQAALPGLKVSLDVNEYQVVTGRLVDHDYDVALSSWSADFPDPWNFLAAWRTGAGNANVVGYRNAAYDRLLDEAAALLEPASRLARLAAAERVLLDDCAILPYGFESESSLVAARVTGWQPNELGIHLSRYLGVTGTP</sequence>
<dbReference type="GO" id="GO:0030288">
    <property type="term" value="C:outer membrane-bounded periplasmic space"/>
    <property type="evidence" value="ECO:0007669"/>
    <property type="project" value="UniProtKB-ARBA"/>
</dbReference>
<organism evidence="7 8">
    <name type="scientific">Aliidongia dinghuensis</name>
    <dbReference type="NCBI Taxonomy" id="1867774"/>
    <lineage>
        <taxon>Bacteria</taxon>
        <taxon>Pseudomonadati</taxon>
        <taxon>Pseudomonadota</taxon>
        <taxon>Alphaproteobacteria</taxon>
        <taxon>Rhodospirillales</taxon>
        <taxon>Dongiaceae</taxon>
        <taxon>Aliidongia</taxon>
    </lineage>
</organism>
<dbReference type="CDD" id="cd08504">
    <property type="entry name" value="PBP2_OppA"/>
    <property type="match status" value="1"/>
</dbReference>
<evidence type="ECO:0000256" key="3">
    <source>
        <dbReference type="ARBA" id="ARBA00022448"/>
    </source>
</evidence>
<dbReference type="Pfam" id="PF00496">
    <property type="entry name" value="SBP_bac_5"/>
    <property type="match status" value="1"/>
</dbReference>